<keyword evidence="5" id="KW-1185">Reference proteome</keyword>
<dbReference type="Pfam" id="PF13812">
    <property type="entry name" value="PPR_3"/>
    <property type="match status" value="1"/>
</dbReference>
<dbReference type="SUPFAM" id="SSF48452">
    <property type="entry name" value="TPR-like"/>
    <property type="match status" value="1"/>
</dbReference>
<evidence type="ECO:0000259" key="3">
    <source>
        <dbReference type="Pfam" id="PF17177"/>
    </source>
</evidence>
<sequence>MVFLKILRLRGTYSRTPCNNLLLSRRCIFSHNQVSPFRVRYISSIAQQQEFVSKVESTTLASEWSEEFTLFTTSKNKQESLQAAGNLITLLNQSKPTPFWKEKMGAFYEELDKSNFQLDGIWEYGRLIRAFNKLGMLQECEKVICALKRRNWTLNRFIYNNYIELVGKTDSKRAFALYERMLEESVEPSIFTYNILLHSSKVHGNLDIFSRVMADLTEASVEWDLYTYSILISAYIKTKKYDHALKLYNEMVEKDITPDASIFTALINLYTKKQEISKAVKIYEQMLQHQVIPDVVTYSSLISLYSKKGNIQKMREILQSMLDNEVEPNVVIYSAMIDATAKHSSLDEAKEMYQEMVERNIEPNAVTLQILSSIYINENQLGKAVELYNDSVNKGCTPDVVLLNNLIRGSIEEDATQAQSLYNQMKQFKIQPNIKTFNLMIGKGYTKLPFDTLMNLYQDMQSYQIKPDSSIYYSLLRACRSQKKTTLADSLYLEMIENGVPPNVHSIRILMELHSRSKNYNQTLKYYEQLKKWNLEPDSNIYALVFKCYNYLRRHDDVLKLWNHIQLQGYSKEAQLSYISSVLDSGGFASDVDFLTSFWDYVKRRYPLNSNHFASLMEAWFRIGDSDKAKNVFFKEMAEHGVAPDVKICQTLITQLKNHGSPQEVVHAINFIMRQHPHVWAALIKQYH</sequence>
<dbReference type="Pfam" id="PF17177">
    <property type="entry name" value="PPR_long"/>
    <property type="match status" value="1"/>
</dbReference>
<feature type="repeat" description="PPR" evidence="2">
    <location>
        <begin position="294"/>
        <end position="328"/>
    </location>
</feature>
<reference evidence="4 5" key="1">
    <citation type="submission" date="2023-04" db="EMBL/GenBank/DDBJ databases">
        <title>Genome of Basidiobolus ranarum AG-B5.</title>
        <authorList>
            <person name="Stajich J.E."/>
            <person name="Carter-House D."/>
            <person name="Gryganskyi A."/>
        </authorList>
    </citation>
    <scope>NUCLEOTIDE SEQUENCE [LARGE SCALE GENOMIC DNA]</scope>
    <source>
        <strain evidence="4 5">AG-B5</strain>
    </source>
</reference>
<evidence type="ECO:0000256" key="2">
    <source>
        <dbReference type="PROSITE-ProRule" id="PRU00708"/>
    </source>
</evidence>
<dbReference type="InterPro" id="IPR033443">
    <property type="entry name" value="PROP1-like_PPR_dom"/>
</dbReference>
<feature type="repeat" description="PPR" evidence="2">
    <location>
        <begin position="468"/>
        <end position="502"/>
    </location>
</feature>
<dbReference type="PROSITE" id="PS51375">
    <property type="entry name" value="PPR"/>
    <property type="match status" value="6"/>
</dbReference>
<evidence type="ECO:0000256" key="1">
    <source>
        <dbReference type="ARBA" id="ARBA00022737"/>
    </source>
</evidence>
<dbReference type="Gene3D" id="1.25.40.10">
    <property type="entry name" value="Tetratricopeptide repeat domain"/>
    <property type="match status" value="4"/>
</dbReference>
<organism evidence="4 5">
    <name type="scientific">Basidiobolus ranarum</name>
    <dbReference type="NCBI Taxonomy" id="34480"/>
    <lineage>
        <taxon>Eukaryota</taxon>
        <taxon>Fungi</taxon>
        <taxon>Fungi incertae sedis</taxon>
        <taxon>Zoopagomycota</taxon>
        <taxon>Entomophthoromycotina</taxon>
        <taxon>Basidiobolomycetes</taxon>
        <taxon>Basidiobolales</taxon>
        <taxon>Basidiobolaceae</taxon>
        <taxon>Basidiobolus</taxon>
    </lineage>
</organism>
<keyword evidence="1" id="KW-0677">Repeat</keyword>
<feature type="domain" description="PROP1-like PPR" evidence="3">
    <location>
        <begin position="397"/>
        <end position="543"/>
    </location>
</feature>
<gene>
    <name evidence="4" type="ORF">K7432_005737</name>
</gene>
<feature type="repeat" description="PPR" evidence="2">
    <location>
        <begin position="259"/>
        <end position="293"/>
    </location>
</feature>
<dbReference type="Pfam" id="PF13041">
    <property type="entry name" value="PPR_2"/>
    <property type="match status" value="2"/>
</dbReference>
<evidence type="ECO:0000313" key="4">
    <source>
        <dbReference type="EMBL" id="KAK9765715.1"/>
    </source>
</evidence>
<name>A0ABR2WW75_9FUNG</name>
<dbReference type="PANTHER" id="PTHR47932:SF44">
    <property type="entry name" value="MIOREX COMPLEX COMPONENT 1"/>
    <property type="match status" value="1"/>
</dbReference>
<proteinExistence type="predicted"/>
<evidence type="ECO:0000313" key="5">
    <source>
        <dbReference type="Proteomes" id="UP001479436"/>
    </source>
</evidence>
<dbReference type="InterPro" id="IPR002885">
    <property type="entry name" value="PPR_rpt"/>
</dbReference>
<dbReference type="InterPro" id="IPR011990">
    <property type="entry name" value="TPR-like_helical_dom_sf"/>
</dbReference>
<dbReference type="Proteomes" id="UP001479436">
    <property type="component" value="Unassembled WGS sequence"/>
</dbReference>
<dbReference type="PANTHER" id="PTHR47932">
    <property type="entry name" value="ATPASE EXPRESSION PROTEIN 3"/>
    <property type="match status" value="1"/>
</dbReference>
<feature type="repeat" description="PPR" evidence="2">
    <location>
        <begin position="329"/>
        <end position="363"/>
    </location>
</feature>
<comment type="caution">
    <text evidence="4">The sequence shown here is derived from an EMBL/GenBank/DDBJ whole genome shotgun (WGS) entry which is preliminary data.</text>
</comment>
<dbReference type="Pfam" id="PF01535">
    <property type="entry name" value="PPR"/>
    <property type="match status" value="1"/>
</dbReference>
<feature type="repeat" description="PPR" evidence="2">
    <location>
        <begin position="609"/>
        <end position="644"/>
    </location>
</feature>
<protein>
    <recommendedName>
        <fullName evidence="3">PROP1-like PPR domain-containing protein</fullName>
    </recommendedName>
</protein>
<accession>A0ABR2WW75</accession>
<feature type="repeat" description="PPR" evidence="2">
    <location>
        <begin position="224"/>
        <end position="258"/>
    </location>
</feature>
<dbReference type="EMBL" id="JASJQH010000234">
    <property type="protein sequence ID" value="KAK9765715.1"/>
    <property type="molecule type" value="Genomic_DNA"/>
</dbReference>
<dbReference type="NCBIfam" id="TIGR00756">
    <property type="entry name" value="PPR"/>
    <property type="match status" value="5"/>
</dbReference>